<dbReference type="EMBL" id="CP006254">
    <property type="protein sequence ID" value="AGT32587.1"/>
    <property type="molecule type" value="Genomic_DNA"/>
</dbReference>
<sequence>MLNHLTMVPSAAGQTQISQVVDPLVTARFFVPRFVLEAYGIRLFED</sequence>
<dbReference type="KEGG" id="gjf:M493_11695"/>
<dbReference type="PATRIC" id="fig|1345697.3.peg.2267"/>
<dbReference type="AlphaFoldDB" id="S5Z6U1"/>
<evidence type="ECO:0000313" key="1">
    <source>
        <dbReference type="EMBL" id="AGT32587.1"/>
    </source>
</evidence>
<dbReference type="Proteomes" id="UP000015500">
    <property type="component" value="Chromosome"/>
</dbReference>
<dbReference type="HOGENOM" id="CLU_3184157_0_0_9"/>
<keyword evidence="2" id="KW-1185">Reference proteome</keyword>
<gene>
    <name evidence="1" type="ORF">M493_11695</name>
</gene>
<reference evidence="1 2" key="1">
    <citation type="journal article" date="2014" name="Genome Announc.">
        <title>Complete Genome Sequence of the Thermophilic Polychlorinated Biphenyl Degrader Geobacillus sp. Strain JF8 (NBRC 109937).</title>
        <authorList>
            <person name="Shintani M."/>
            <person name="Ohtsubo Y."/>
            <person name="Fukuda K."/>
            <person name="Hosoyama A."/>
            <person name="Ohji S."/>
            <person name="Yamazoe A."/>
            <person name="Fujita N."/>
            <person name="Nagata Y."/>
            <person name="Tsuda M."/>
            <person name="Hatta T."/>
            <person name="Kimbara K."/>
        </authorList>
    </citation>
    <scope>NUCLEOTIDE SEQUENCE [LARGE SCALE GENOMIC DNA]</scope>
    <source>
        <strain evidence="1 2">JF8</strain>
    </source>
</reference>
<protein>
    <submittedName>
        <fullName evidence="1">Uncharacterized protein</fullName>
    </submittedName>
</protein>
<accession>S5Z6U1</accession>
<organism evidence="1 2">
    <name type="scientific">Geobacillus genomosp. 3</name>
    <dbReference type="NCBI Taxonomy" id="1921421"/>
    <lineage>
        <taxon>Bacteria</taxon>
        <taxon>Bacillati</taxon>
        <taxon>Bacillota</taxon>
        <taxon>Bacilli</taxon>
        <taxon>Bacillales</taxon>
        <taxon>Anoxybacillaceae</taxon>
        <taxon>Geobacillus</taxon>
    </lineage>
</organism>
<dbReference type="STRING" id="1921421.M493_11695"/>
<name>S5Z6U1_GEOG3</name>
<evidence type="ECO:0000313" key="2">
    <source>
        <dbReference type="Proteomes" id="UP000015500"/>
    </source>
</evidence>
<proteinExistence type="predicted"/>